<keyword evidence="3" id="KW-0539">Nucleus</keyword>
<dbReference type="GO" id="GO:1990904">
    <property type="term" value="C:ribonucleoprotein complex"/>
    <property type="evidence" value="ECO:0007669"/>
    <property type="project" value="UniProtKB-UniRule"/>
</dbReference>
<dbReference type="GO" id="GO:0003729">
    <property type="term" value="F:mRNA binding"/>
    <property type="evidence" value="ECO:0007669"/>
    <property type="project" value="TreeGrafter"/>
</dbReference>
<dbReference type="Pfam" id="PF00076">
    <property type="entry name" value="RRM_1"/>
    <property type="match status" value="1"/>
</dbReference>
<feature type="region of interest" description="Disordered" evidence="5">
    <location>
        <begin position="265"/>
        <end position="291"/>
    </location>
</feature>
<dbReference type="InterPro" id="IPR036390">
    <property type="entry name" value="WH_DNA-bd_sf"/>
</dbReference>
<dbReference type="PROSITE" id="PS51939">
    <property type="entry name" value="XRRM"/>
    <property type="match status" value="1"/>
</dbReference>
<dbReference type="GO" id="GO:0005829">
    <property type="term" value="C:cytosol"/>
    <property type="evidence" value="ECO:0007669"/>
    <property type="project" value="TreeGrafter"/>
</dbReference>
<dbReference type="Pfam" id="PF08777">
    <property type="entry name" value="RRM_3"/>
    <property type="match status" value="1"/>
</dbReference>
<evidence type="ECO:0000259" key="6">
    <source>
        <dbReference type="PROSITE" id="PS50102"/>
    </source>
</evidence>
<keyword evidence="2 4" id="KW-0694">RNA-binding</keyword>
<dbReference type="PROSITE" id="PS50961">
    <property type="entry name" value="HTH_LA"/>
    <property type="match status" value="1"/>
</dbReference>
<dbReference type="GO" id="GO:0008033">
    <property type="term" value="P:tRNA processing"/>
    <property type="evidence" value="ECO:0007669"/>
    <property type="project" value="TreeGrafter"/>
</dbReference>
<dbReference type="SMART" id="SM00360">
    <property type="entry name" value="RRM"/>
    <property type="match status" value="2"/>
</dbReference>
<feature type="domain" description="RRM" evidence="6">
    <location>
        <begin position="173"/>
        <end position="254"/>
    </location>
</feature>
<proteinExistence type="evidence at transcript level"/>
<feature type="compositionally biased region" description="Basic residues" evidence="5">
    <location>
        <begin position="402"/>
        <end position="414"/>
    </location>
</feature>
<evidence type="ECO:0000256" key="1">
    <source>
        <dbReference type="ARBA" id="ARBA00004123"/>
    </source>
</evidence>
<dbReference type="PROSITE" id="PS50102">
    <property type="entry name" value="RRM"/>
    <property type="match status" value="1"/>
</dbReference>
<organism evidence="9">
    <name type="scientific">Daphnia barbata</name>
    <dbReference type="NCBI Taxonomy" id="414587"/>
    <lineage>
        <taxon>Eukaryota</taxon>
        <taxon>Metazoa</taxon>
        <taxon>Ecdysozoa</taxon>
        <taxon>Arthropoda</taxon>
        <taxon>Crustacea</taxon>
        <taxon>Branchiopoda</taxon>
        <taxon>Diplostraca</taxon>
        <taxon>Cladocera</taxon>
        <taxon>Anomopoda</taxon>
        <taxon>Daphniidae</taxon>
        <taxon>Daphnia</taxon>
    </lineage>
</organism>
<dbReference type="GO" id="GO:0045727">
    <property type="term" value="P:positive regulation of translation"/>
    <property type="evidence" value="ECO:0007669"/>
    <property type="project" value="TreeGrafter"/>
</dbReference>
<dbReference type="GO" id="GO:0005634">
    <property type="term" value="C:nucleus"/>
    <property type="evidence" value="ECO:0007669"/>
    <property type="project" value="UniProtKB-SubCell"/>
</dbReference>
<evidence type="ECO:0000256" key="2">
    <source>
        <dbReference type="ARBA" id="ARBA00022884"/>
    </source>
</evidence>
<comment type="subcellular location">
    <subcellularLocation>
        <location evidence="1">Nucleus</location>
    </subcellularLocation>
</comment>
<evidence type="ECO:0000259" key="7">
    <source>
        <dbReference type="PROSITE" id="PS50961"/>
    </source>
</evidence>
<dbReference type="SMART" id="SM00715">
    <property type="entry name" value="LA"/>
    <property type="match status" value="1"/>
</dbReference>
<dbReference type="InterPro" id="IPR006630">
    <property type="entry name" value="La_HTH"/>
</dbReference>
<evidence type="ECO:0000256" key="3">
    <source>
        <dbReference type="ARBA" id="ARBA00023242"/>
    </source>
</evidence>
<dbReference type="InterPro" id="IPR036388">
    <property type="entry name" value="WH-like_DNA-bd_sf"/>
</dbReference>
<dbReference type="EMBL" id="LR004804">
    <property type="protein sequence ID" value="SVE74423.1"/>
    <property type="molecule type" value="mRNA"/>
</dbReference>
<evidence type="ECO:0000256" key="4">
    <source>
        <dbReference type="PROSITE-ProRule" id="PRU00332"/>
    </source>
</evidence>
<evidence type="ECO:0000259" key="8">
    <source>
        <dbReference type="PROSITE" id="PS51939"/>
    </source>
</evidence>
<dbReference type="CDD" id="cd08028">
    <property type="entry name" value="LARP_3"/>
    <property type="match status" value="1"/>
</dbReference>
<dbReference type="SUPFAM" id="SSF46785">
    <property type="entry name" value="Winged helix' DNA-binding domain"/>
    <property type="match status" value="1"/>
</dbReference>
<evidence type="ECO:0000313" key="9">
    <source>
        <dbReference type="EMBL" id="SVE74423.1"/>
    </source>
</evidence>
<dbReference type="Gene3D" id="1.10.10.10">
    <property type="entry name" value="Winged helix-like DNA-binding domain superfamily/Winged helix DNA-binding domain"/>
    <property type="match status" value="1"/>
</dbReference>
<dbReference type="Gene3D" id="3.30.70.330">
    <property type="match status" value="2"/>
</dbReference>
<protein>
    <submittedName>
        <fullName evidence="9">EOG090X0CQA</fullName>
    </submittedName>
</protein>
<sequence length="447" mass="49951">MATVKQEILDVIKTEPKDEENIKHENSGTVIKVEPTEETSADIPGAPKNVKSEGVATNGNACATCSATNMGETELDNKIIRQIEYYFGDYNLPRDKFLNEQIAVNDGWISVATMLKFARLSLLTKSPQVILAALKKSTSGLMEVDEATSKIRRSKNKPVPEETAEYLAEVKARTIYCKGLPKEGMSIDKLLDFFKGYPTVLNIKMRYFKAKDDSAKFKGSINVTFETREEAEKFMSLDSVKYNDYTLQRQWSAEWEKEKEQELEERQKRKEKRNTDVNGNGSKDGDKVKEEKKEKIVLSRGTVLKLVNLPSGIDRDVIKQAFSTYPADIAHIEITPDSTAYVRLRGENDGKLVLDKLENKKISINSASVDVSLLDGEEEETYMKKAEENVNNRMVNMGRGGFRGRGRGRGRGGRGGRGGGYKGKDRKREGSVSGARGEGSSKRSRGD</sequence>
<dbReference type="CDD" id="cd12291">
    <property type="entry name" value="RRM1_La"/>
    <property type="match status" value="1"/>
</dbReference>
<dbReference type="PANTHER" id="PTHR22792:SF166">
    <property type="entry name" value="LUPUS LA PROTEIN HOMOLOG"/>
    <property type="match status" value="1"/>
</dbReference>
<gene>
    <name evidence="9" type="primary">EOG090X0CQA</name>
</gene>
<feature type="region of interest" description="Disordered" evidence="5">
    <location>
        <begin position="395"/>
        <end position="447"/>
    </location>
</feature>
<dbReference type="SUPFAM" id="SSF54928">
    <property type="entry name" value="RNA-binding domain, RBD"/>
    <property type="match status" value="1"/>
</dbReference>
<dbReference type="InterPro" id="IPR000504">
    <property type="entry name" value="RRM_dom"/>
</dbReference>
<dbReference type="InterPro" id="IPR012677">
    <property type="entry name" value="Nucleotide-bd_a/b_plait_sf"/>
</dbReference>
<dbReference type="InterPro" id="IPR035979">
    <property type="entry name" value="RBD_domain_sf"/>
</dbReference>
<dbReference type="AlphaFoldDB" id="A0A4Y7M3R9"/>
<evidence type="ECO:0000256" key="5">
    <source>
        <dbReference type="SAM" id="MobiDB-lite"/>
    </source>
</evidence>
<dbReference type="InterPro" id="IPR045180">
    <property type="entry name" value="La_dom_prot"/>
</dbReference>
<feature type="domain" description="XRRM" evidence="8">
    <location>
        <begin position="297"/>
        <end position="420"/>
    </location>
</feature>
<accession>A0A4Y7M3R9</accession>
<dbReference type="InterPro" id="IPR014886">
    <property type="entry name" value="La_xRRM"/>
</dbReference>
<name>A0A4Y7M3R9_9CRUS</name>
<feature type="domain" description="HTH La-type RNA-binding" evidence="7">
    <location>
        <begin position="69"/>
        <end position="161"/>
    </location>
</feature>
<dbReference type="PRINTS" id="PR00302">
    <property type="entry name" value="LUPUSLA"/>
</dbReference>
<reference evidence="9" key="1">
    <citation type="submission" date="2018-08" db="EMBL/GenBank/DDBJ databases">
        <authorList>
            <person name="Cornetti L."/>
        </authorList>
    </citation>
    <scope>NUCLEOTIDE SEQUENCE</scope>
    <source>
        <strain evidence="9">ZW-BAR-1</strain>
    </source>
</reference>
<dbReference type="PANTHER" id="PTHR22792">
    <property type="entry name" value="LUPUS LA PROTEIN-RELATED"/>
    <property type="match status" value="1"/>
</dbReference>
<dbReference type="Pfam" id="PF05383">
    <property type="entry name" value="La"/>
    <property type="match status" value="1"/>
</dbReference>
<dbReference type="GO" id="GO:0010494">
    <property type="term" value="C:cytoplasmic stress granule"/>
    <property type="evidence" value="ECO:0007669"/>
    <property type="project" value="TreeGrafter"/>
</dbReference>
<dbReference type="InterPro" id="IPR002344">
    <property type="entry name" value="Lupus_La"/>
</dbReference>